<comment type="caution">
    <text evidence="2">The sequence shown here is derived from an EMBL/GenBank/DDBJ whole genome shotgun (WGS) entry which is preliminary data.</text>
</comment>
<proteinExistence type="predicted"/>
<protein>
    <submittedName>
        <fullName evidence="2">Uncharacterized protein</fullName>
    </submittedName>
</protein>
<name>A0ABD3B2P0_9GENT</name>
<dbReference type="Proteomes" id="UP001630127">
    <property type="component" value="Unassembled WGS sequence"/>
</dbReference>
<keyword evidence="1" id="KW-0175">Coiled coil</keyword>
<evidence type="ECO:0000313" key="2">
    <source>
        <dbReference type="EMBL" id="KAL3537817.1"/>
    </source>
</evidence>
<keyword evidence="3" id="KW-1185">Reference proteome</keyword>
<evidence type="ECO:0000256" key="1">
    <source>
        <dbReference type="SAM" id="Coils"/>
    </source>
</evidence>
<gene>
    <name evidence="2" type="ORF">ACH5RR_001183</name>
</gene>
<evidence type="ECO:0000313" key="3">
    <source>
        <dbReference type="Proteomes" id="UP001630127"/>
    </source>
</evidence>
<sequence>MKLEQAEMLKKLQENNAKTLTLLNEKLKREQESALDALKEELNKKNLSKMEEQKKISDQVSKDLEVPCIEVKSHKSEAKKLRIELDFLKAEQADLVVRLPF</sequence>
<accession>A0ABD3B2P0</accession>
<organism evidence="2 3">
    <name type="scientific">Cinchona calisaya</name>
    <dbReference type="NCBI Taxonomy" id="153742"/>
    <lineage>
        <taxon>Eukaryota</taxon>
        <taxon>Viridiplantae</taxon>
        <taxon>Streptophyta</taxon>
        <taxon>Embryophyta</taxon>
        <taxon>Tracheophyta</taxon>
        <taxon>Spermatophyta</taxon>
        <taxon>Magnoliopsida</taxon>
        <taxon>eudicotyledons</taxon>
        <taxon>Gunneridae</taxon>
        <taxon>Pentapetalae</taxon>
        <taxon>asterids</taxon>
        <taxon>lamiids</taxon>
        <taxon>Gentianales</taxon>
        <taxon>Rubiaceae</taxon>
        <taxon>Cinchonoideae</taxon>
        <taxon>Cinchoneae</taxon>
        <taxon>Cinchona</taxon>
    </lineage>
</organism>
<feature type="coiled-coil region" evidence="1">
    <location>
        <begin position="9"/>
        <end position="91"/>
    </location>
</feature>
<dbReference type="EMBL" id="JBJUIK010000001">
    <property type="protein sequence ID" value="KAL3537817.1"/>
    <property type="molecule type" value="Genomic_DNA"/>
</dbReference>
<reference evidence="2 3" key="1">
    <citation type="submission" date="2024-11" db="EMBL/GenBank/DDBJ databases">
        <title>A near-complete genome assembly of Cinchona calisaya.</title>
        <authorList>
            <person name="Lian D.C."/>
            <person name="Zhao X.W."/>
            <person name="Wei L."/>
        </authorList>
    </citation>
    <scope>NUCLEOTIDE SEQUENCE [LARGE SCALE GENOMIC DNA]</scope>
    <source>
        <tissue evidence="2">Nenye</tissue>
    </source>
</reference>
<dbReference type="AlphaFoldDB" id="A0ABD3B2P0"/>